<keyword evidence="2" id="KW-0624">Polysaccharide degradation</keyword>
<dbReference type="GO" id="GO:0016810">
    <property type="term" value="F:hydrolase activity, acting on carbon-nitrogen (but not peptide) bonds"/>
    <property type="evidence" value="ECO:0007669"/>
    <property type="project" value="InterPro"/>
</dbReference>
<evidence type="ECO:0000313" key="2">
    <source>
        <dbReference type="EMBL" id="SUB78465.1"/>
    </source>
</evidence>
<keyword evidence="2" id="KW-0378">Hydrolase</keyword>
<protein>
    <submittedName>
        <fullName evidence="2">Bifunctional xylanase/deacetylase</fullName>
    </submittedName>
</protein>
<keyword evidence="2" id="KW-0326">Glycosidase</keyword>
<evidence type="ECO:0000259" key="1">
    <source>
        <dbReference type="PROSITE" id="PS51677"/>
    </source>
</evidence>
<dbReference type="PROSITE" id="PS51677">
    <property type="entry name" value="NODB"/>
    <property type="match status" value="1"/>
</dbReference>
<accession>A0A379DL20</accession>
<dbReference type="PANTHER" id="PTHR10587">
    <property type="entry name" value="GLYCOSYL TRANSFERASE-RELATED"/>
    <property type="match status" value="1"/>
</dbReference>
<dbReference type="Proteomes" id="UP000254263">
    <property type="component" value="Unassembled WGS sequence"/>
</dbReference>
<proteinExistence type="predicted"/>
<organism evidence="2 3">
    <name type="scientific">Porphyromonas macacae</name>
    <dbReference type="NCBI Taxonomy" id="28115"/>
    <lineage>
        <taxon>Bacteria</taxon>
        <taxon>Pseudomonadati</taxon>
        <taxon>Bacteroidota</taxon>
        <taxon>Bacteroidia</taxon>
        <taxon>Bacteroidales</taxon>
        <taxon>Porphyromonadaceae</taxon>
        <taxon>Porphyromonas</taxon>
    </lineage>
</organism>
<dbReference type="InterPro" id="IPR050248">
    <property type="entry name" value="Polysacc_deacetylase_ArnD"/>
</dbReference>
<dbReference type="GO" id="GO:0016798">
    <property type="term" value="F:hydrolase activity, acting on glycosyl bonds"/>
    <property type="evidence" value="ECO:0007669"/>
    <property type="project" value="UniProtKB-KW"/>
</dbReference>
<evidence type="ECO:0000313" key="3">
    <source>
        <dbReference type="Proteomes" id="UP000254263"/>
    </source>
</evidence>
<dbReference type="SUPFAM" id="SSF88713">
    <property type="entry name" value="Glycoside hydrolase/deacetylase"/>
    <property type="match status" value="1"/>
</dbReference>
<sequence length="88" mass="10068">MTLVNKPIIGWNIDPLDWKYRNVEKVTAEMSKAQPNAIILGHDIHKTTVDAIPGVIRNLKAKGYRIVTLDELFDGKQVKNNHIYNSRK</sequence>
<dbReference type="EMBL" id="UGTI01000001">
    <property type="protein sequence ID" value="SUB78465.1"/>
    <property type="molecule type" value="Genomic_DNA"/>
</dbReference>
<dbReference type="InterPro" id="IPR002509">
    <property type="entry name" value="NODB_dom"/>
</dbReference>
<dbReference type="InterPro" id="IPR011330">
    <property type="entry name" value="Glyco_hydro/deAcase_b/a-brl"/>
</dbReference>
<dbReference type="RefSeq" id="WP_018360342.1">
    <property type="nucleotide sequence ID" value="NZ_UGTI01000001.1"/>
</dbReference>
<feature type="domain" description="NodB homology" evidence="1">
    <location>
        <begin position="1"/>
        <end position="67"/>
    </location>
</feature>
<dbReference type="GO" id="GO:0045493">
    <property type="term" value="P:xylan catabolic process"/>
    <property type="evidence" value="ECO:0007669"/>
    <property type="project" value="UniProtKB-KW"/>
</dbReference>
<gene>
    <name evidence="2" type="ORF">NCTC13100_01641</name>
</gene>
<dbReference type="Gene3D" id="3.20.20.370">
    <property type="entry name" value="Glycoside hydrolase/deacetylase"/>
    <property type="match status" value="1"/>
</dbReference>
<dbReference type="AlphaFoldDB" id="A0A379DL20"/>
<keyword evidence="2" id="KW-0858">Xylan degradation</keyword>
<keyword evidence="2" id="KW-0119">Carbohydrate metabolism</keyword>
<name>A0A379DL20_9PORP</name>
<reference evidence="2 3" key="1">
    <citation type="submission" date="2018-06" db="EMBL/GenBank/DDBJ databases">
        <authorList>
            <consortium name="Pathogen Informatics"/>
            <person name="Doyle S."/>
        </authorList>
    </citation>
    <scope>NUCLEOTIDE SEQUENCE [LARGE SCALE GENOMIC DNA]</scope>
    <source>
        <strain evidence="2 3">NCTC13100</strain>
    </source>
</reference>